<dbReference type="Proteomes" id="UP000030758">
    <property type="component" value="Unassembled WGS sequence"/>
</dbReference>
<feature type="chain" id="PRO_5001795917" evidence="1">
    <location>
        <begin position="19"/>
        <end position="90"/>
    </location>
</feature>
<dbReference type="AlphaFoldDB" id="A0A085NF32"/>
<evidence type="ECO:0000256" key="1">
    <source>
        <dbReference type="SAM" id="SignalP"/>
    </source>
</evidence>
<keyword evidence="1" id="KW-0732">Signal</keyword>
<evidence type="ECO:0000313" key="2">
    <source>
        <dbReference type="EMBL" id="KFD68078.1"/>
    </source>
</evidence>
<organism evidence="2">
    <name type="scientific">Trichuris suis</name>
    <name type="common">pig whipworm</name>
    <dbReference type="NCBI Taxonomy" id="68888"/>
    <lineage>
        <taxon>Eukaryota</taxon>
        <taxon>Metazoa</taxon>
        <taxon>Ecdysozoa</taxon>
        <taxon>Nematoda</taxon>
        <taxon>Enoplea</taxon>
        <taxon>Dorylaimia</taxon>
        <taxon>Trichinellida</taxon>
        <taxon>Trichuridae</taxon>
        <taxon>Trichuris</taxon>
    </lineage>
</organism>
<dbReference type="EMBL" id="KL367508">
    <property type="protein sequence ID" value="KFD68078.1"/>
    <property type="molecule type" value="Genomic_DNA"/>
</dbReference>
<sequence length="90" mass="9882">MLMGIASSALAFFPAVTGSSEMTLGGTLRRLFIWSEMPVGFDSVIKVGQSHPLRKCWDSRLSENHPYGIFSNVKTKDLFNVKVGSLGKCE</sequence>
<protein>
    <submittedName>
        <fullName evidence="2">Uncharacterized protein</fullName>
    </submittedName>
</protein>
<proteinExistence type="predicted"/>
<name>A0A085NF32_9BILA</name>
<gene>
    <name evidence="2" type="ORF">M514_19767</name>
</gene>
<reference evidence="2" key="1">
    <citation type="journal article" date="2014" name="Nat. Genet.">
        <title>Genome and transcriptome of the porcine whipworm Trichuris suis.</title>
        <authorList>
            <person name="Jex A.R."/>
            <person name="Nejsum P."/>
            <person name="Schwarz E.M."/>
            <person name="Hu L."/>
            <person name="Young N.D."/>
            <person name="Hall R.S."/>
            <person name="Korhonen P.K."/>
            <person name="Liao S."/>
            <person name="Thamsborg S."/>
            <person name="Xia J."/>
            <person name="Xu P."/>
            <person name="Wang S."/>
            <person name="Scheerlinck J.P."/>
            <person name="Hofmann A."/>
            <person name="Sternberg P.W."/>
            <person name="Wang J."/>
            <person name="Gasser R.B."/>
        </authorList>
    </citation>
    <scope>NUCLEOTIDE SEQUENCE [LARGE SCALE GENOMIC DNA]</scope>
    <source>
        <strain evidence="2">DCEP-RM93F</strain>
    </source>
</reference>
<accession>A0A085NF32</accession>
<feature type="signal peptide" evidence="1">
    <location>
        <begin position="1"/>
        <end position="18"/>
    </location>
</feature>